<accession>A0A316TYF0</accession>
<keyword evidence="5 7" id="KW-0472">Membrane</keyword>
<feature type="region of interest" description="Disordered" evidence="6">
    <location>
        <begin position="1"/>
        <end position="45"/>
    </location>
</feature>
<reference evidence="8 9" key="1">
    <citation type="journal article" date="2018" name="Mol. Biol. Evol.">
        <title>Broad Genomic Sampling Reveals a Smut Pathogenic Ancestry of the Fungal Clade Ustilaginomycotina.</title>
        <authorList>
            <person name="Kijpornyongpan T."/>
            <person name="Mondo S.J."/>
            <person name="Barry K."/>
            <person name="Sandor L."/>
            <person name="Lee J."/>
            <person name="Lipzen A."/>
            <person name="Pangilinan J."/>
            <person name="LaButti K."/>
            <person name="Hainaut M."/>
            <person name="Henrissat B."/>
            <person name="Grigoriev I.V."/>
            <person name="Spatafora J.W."/>
            <person name="Aime M.C."/>
        </authorList>
    </citation>
    <scope>NUCLEOTIDE SEQUENCE [LARGE SCALE GENOMIC DNA]</scope>
    <source>
        <strain evidence="8 9">MCA 4718</strain>
    </source>
</reference>
<feature type="compositionally biased region" description="Polar residues" evidence="6">
    <location>
        <begin position="1"/>
        <end position="12"/>
    </location>
</feature>
<feature type="region of interest" description="Disordered" evidence="6">
    <location>
        <begin position="731"/>
        <end position="826"/>
    </location>
</feature>
<protein>
    <submittedName>
        <fullName evidence="8">Uncharacterized protein</fullName>
    </submittedName>
</protein>
<evidence type="ECO:0000256" key="7">
    <source>
        <dbReference type="SAM" id="Phobius"/>
    </source>
</evidence>
<evidence type="ECO:0000256" key="6">
    <source>
        <dbReference type="SAM" id="MobiDB-lite"/>
    </source>
</evidence>
<dbReference type="Proteomes" id="UP000245942">
    <property type="component" value="Unassembled WGS sequence"/>
</dbReference>
<feature type="compositionally biased region" description="Acidic residues" evidence="6">
    <location>
        <begin position="1102"/>
        <end position="1115"/>
    </location>
</feature>
<dbReference type="AlphaFoldDB" id="A0A316TYF0"/>
<feature type="compositionally biased region" description="Polar residues" evidence="6">
    <location>
        <begin position="240"/>
        <end position="258"/>
    </location>
</feature>
<feature type="transmembrane region" description="Helical" evidence="7">
    <location>
        <begin position="555"/>
        <end position="576"/>
    </location>
</feature>
<evidence type="ECO:0000313" key="8">
    <source>
        <dbReference type="EMBL" id="PWN18319.1"/>
    </source>
</evidence>
<comment type="similarity">
    <text evidence="2">Belongs to the CTL (choline transporter-like) family.</text>
</comment>
<keyword evidence="9" id="KW-1185">Reference proteome</keyword>
<feature type="compositionally biased region" description="Basic and acidic residues" evidence="6">
    <location>
        <begin position="396"/>
        <end position="406"/>
    </location>
</feature>
<dbReference type="GO" id="GO:0005886">
    <property type="term" value="C:plasma membrane"/>
    <property type="evidence" value="ECO:0007669"/>
    <property type="project" value="TreeGrafter"/>
</dbReference>
<sequence length="1115" mass="118585">MSNLSSYTSHLLSNRQSNTSQSSSSSRQQAPLHGQPGASSHFRFDPLLRSTFGHRSIDLYGSQVDNEDDHYGRGREGEDSYRDDEGDVSPSVSFQSTTGRGRRGAPGGFTAKGGPSGTASSTLLHASRYGPARPHRKGSALDIPEISDEEDDDEEQEEREQRWGRGLDLKAFESDARTGGRSGVGLDSVDSMPSQADGDYTPSASLMQGASRSQRGRRASEAPSGGVDPFLVEDDDDYGDTTQAQQRAEASRSSNTAPASPRRSDKGKSRVPPPTHPQRDLSSGRGWLAHSIAPATKKKLQSASPGKRVRPPRDAYSIYDDEDEGGFTSDEGDEDDEKTQSELSEEDEERLQSSMPYRDESRGAQRRDGAESTIHYPAKLDASSFPRRSTATSAPYHDDFTNRVVERTGISGGSASGPAGQESRGSAPVPLPSSDSILQEPSPLLGALSSAPSLNLTSWSPFSRGNNPAFKEWKDQPALLVWIVALAVTILVAGGASLGVRSPLPPSTPSIRPSPYYTLTRSLPLLILLSALSLLMAVVHLAFLRNLDRFGGTRILRFALVAVPSILTLGWVWAFGASFFYSDEAWSGGLWSTTGLRLLSLFPLLCAIAFSRLLYLRRAQLDRSLSVLALSARIISAHPSLLILAVLQIFLFLALSIPFLTIFIRLFLLGHFYHPSAEGSSDVWITDRKARLLAWFTLATWIWTWSALRGVMRVIVAATVSHWYFYGPPSREEQEEDEESGPAAGAFAKGGRGVTEEEEEGDETGSASEDGTIADEEESEILGLGGLGEEEDAGPSKAPGAFSRSSPAEASRAAKTQESPLAHRNPTSANLVRSSFLRATGPSLGTILLSSLLLSLSTLLLILSSLSRLLASLLSSPSIPLPTIFHPLAHLAYLLSGVGNVLGEMSEYTLIYSGITGRGFWKSTRRCGRLVARRGVKGLMEGLLISTILSLLSISLSFLAALAGFLFSAHQLHVPADAPLVGLMCGIVPYWVLRLSGDLLGDGADTLYLCYAIDTQAPQDGGATGGAGQQQTSLPGSFPFAGEGRRASHGPAAGAGAGAGGGALPGNGIAAGAGAAEGRGSGAASEVGKVFAGVEVDHLAAEEEEEEEEGEGLPF</sequence>
<feature type="transmembrane region" description="Helical" evidence="7">
    <location>
        <begin position="596"/>
        <end position="615"/>
    </location>
</feature>
<proteinExistence type="inferred from homology"/>
<feature type="region of interest" description="Disordered" evidence="6">
    <location>
        <begin position="58"/>
        <end position="436"/>
    </location>
</feature>
<feature type="compositionally biased region" description="Low complexity" evidence="6">
    <location>
        <begin position="801"/>
        <end position="814"/>
    </location>
</feature>
<dbReference type="EMBL" id="KZ819337">
    <property type="protein sequence ID" value="PWN18319.1"/>
    <property type="molecule type" value="Genomic_DNA"/>
</dbReference>
<feature type="compositionally biased region" description="Low complexity" evidence="6">
    <location>
        <begin position="13"/>
        <end position="29"/>
    </location>
</feature>
<dbReference type="PANTHER" id="PTHR12385:SF88">
    <property type="entry name" value="CHOLINE TRANSPORTER-LIKE PROTEIN CTL1"/>
    <property type="match status" value="1"/>
</dbReference>
<dbReference type="GeneID" id="37016884"/>
<feature type="compositionally biased region" description="Acidic residues" evidence="6">
    <location>
        <begin position="319"/>
        <end position="349"/>
    </location>
</feature>
<evidence type="ECO:0000313" key="9">
    <source>
        <dbReference type="Proteomes" id="UP000245942"/>
    </source>
</evidence>
<organism evidence="8 9">
    <name type="scientific">Pseudomicrostroma glucosiphilum</name>
    <dbReference type="NCBI Taxonomy" id="1684307"/>
    <lineage>
        <taxon>Eukaryota</taxon>
        <taxon>Fungi</taxon>
        <taxon>Dikarya</taxon>
        <taxon>Basidiomycota</taxon>
        <taxon>Ustilaginomycotina</taxon>
        <taxon>Exobasidiomycetes</taxon>
        <taxon>Microstromatales</taxon>
        <taxon>Microstromatales incertae sedis</taxon>
        <taxon>Pseudomicrostroma</taxon>
    </lineage>
</organism>
<dbReference type="RefSeq" id="XP_025345479.1">
    <property type="nucleotide sequence ID" value="XM_025495150.1"/>
</dbReference>
<keyword evidence="4 7" id="KW-1133">Transmembrane helix</keyword>
<name>A0A316TYF0_9BASI</name>
<feature type="transmembrane region" description="Helical" evidence="7">
    <location>
        <begin position="641"/>
        <end position="672"/>
    </location>
</feature>
<feature type="transmembrane region" description="Helical" evidence="7">
    <location>
        <begin position="522"/>
        <end position="543"/>
    </location>
</feature>
<dbReference type="Pfam" id="PF04515">
    <property type="entry name" value="Choline_transpo"/>
    <property type="match status" value="2"/>
</dbReference>
<evidence type="ECO:0000256" key="3">
    <source>
        <dbReference type="ARBA" id="ARBA00022692"/>
    </source>
</evidence>
<feature type="transmembrane region" description="Helical" evidence="7">
    <location>
        <begin position="884"/>
        <end position="903"/>
    </location>
</feature>
<keyword evidence="3 7" id="KW-0812">Transmembrane</keyword>
<gene>
    <name evidence="8" type="ORF">BCV69DRAFT_314839</name>
</gene>
<feature type="compositionally biased region" description="Gly residues" evidence="6">
    <location>
        <begin position="104"/>
        <end position="116"/>
    </location>
</feature>
<feature type="compositionally biased region" description="Basic and acidic residues" evidence="6">
    <location>
        <begin position="357"/>
        <end position="370"/>
    </location>
</feature>
<feature type="compositionally biased region" description="Basic and acidic residues" evidence="6">
    <location>
        <begin position="69"/>
        <end position="80"/>
    </location>
</feature>
<feature type="region of interest" description="Disordered" evidence="6">
    <location>
        <begin position="1095"/>
        <end position="1115"/>
    </location>
</feature>
<feature type="transmembrane region" description="Helical" evidence="7">
    <location>
        <begin position="479"/>
        <end position="502"/>
    </location>
</feature>
<evidence type="ECO:0000256" key="1">
    <source>
        <dbReference type="ARBA" id="ARBA00004141"/>
    </source>
</evidence>
<evidence type="ECO:0000256" key="2">
    <source>
        <dbReference type="ARBA" id="ARBA00007168"/>
    </source>
</evidence>
<dbReference type="OrthoDB" id="420519at2759"/>
<feature type="transmembrane region" description="Helical" evidence="7">
    <location>
        <begin position="943"/>
        <end position="967"/>
    </location>
</feature>
<dbReference type="InterPro" id="IPR007603">
    <property type="entry name" value="Choline_transptr-like"/>
</dbReference>
<feature type="region of interest" description="Disordered" evidence="6">
    <location>
        <begin position="1021"/>
        <end position="1058"/>
    </location>
</feature>
<dbReference type="GO" id="GO:0022857">
    <property type="term" value="F:transmembrane transporter activity"/>
    <property type="evidence" value="ECO:0007669"/>
    <property type="project" value="InterPro"/>
</dbReference>
<feature type="transmembrane region" description="Helical" evidence="7">
    <location>
        <begin position="692"/>
        <end position="708"/>
    </location>
</feature>
<feature type="compositionally biased region" description="Acidic residues" evidence="6">
    <location>
        <begin position="145"/>
        <end position="158"/>
    </location>
</feature>
<comment type="subcellular location">
    <subcellularLocation>
        <location evidence="1">Membrane</location>
        <topology evidence="1">Multi-pass membrane protein</topology>
    </subcellularLocation>
</comment>
<evidence type="ECO:0000256" key="5">
    <source>
        <dbReference type="ARBA" id="ARBA00023136"/>
    </source>
</evidence>
<feature type="compositionally biased region" description="Basic and acidic residues" evidence="6">
    <location>
        <begin position="159"/>
        <end position="178"/>
    </location>
</feature>
<feature type="transmembrane region" description="Helical" evidence="7">
    <location>
        <begin position="843"/>
        <end position="864"/>
    </location>
</feature>
<dbReference type="PANTHER" id="PTHR12385">
    <property type="entry name" value="CHOLINE TRANSPORTER-LIKE (SLC FAMILY 44)"/>
    <property type="match status" value="1"/>
</dbReference>
<evidence type="ECO:0000256" key="4">
    <source>
        <dbReference type="ARBA" id="ARBA00022989"/>
    </source>
</evidence>